<name>A0A8H6Y4E0_9AGAR</name>
<evidence type="ECO:0000313" key="3">
    <source>
        <dbReference type="Proteomes" id="UP000623467"/>
    </source>
</evidence>
<organism evidence="2 3">
    <name type="scientific">Mycena sanguinolenta</name>
    <dbReference type="NCBI Taxonomy" id="230812"/>
    <lineage>
        <taxon>Eukaryota</taxon>
        <taxon>Fungi</taxon>
        <taxon>Dikarya</taxon>
        <taxon>Basidiomycota</taxon>
        <taxon>Agaricomycotina</taxon>
        <taxon>Agaricomycetes</taxon>
        <taxon>Agaricomycetidae</taxon>
        <taxon>Agaricales</taxon>
        <taxon>Marasmiineae</taxon>
        <taxon>Mycenaceae</taxon>
        <taxon>Mycena</taxon>
    </lineage>
</organism>
<feature type="region of interest" description="Disordered" evidence="1">
    <location>
        <begin position="596"/>
        <end position="674"/>
    </location>
</feature>
<sequence>MGVAIQRGLREQEAWVAMVHARRGSIPDSVERLRAMPMPLANDSLIGVWVNGLEERTVLIFMALAIPCFIIHEYEGSSELTRDIVHPSVPSFVDFLDGTDANEILSQNTYELTARANPFQLDAIYVPDQATLLSVATTQQDRLRSSTLYLENLSPPRRQRHVMMTAAAQKAAAREEAVAREAARDGKGGTAATASRAPSSQPAAGTPARLSSQSAAAITARMGSAEGLSLAPRSANIPPPVYALPAPNASADRYTPREVETRTIHLERVPFIVPPRIPPNWTRGWDKYELDFVEGEKAWIHRGNKYQIEASKVWFDRERGRRLYFGIHHTPAGLLDEDRFGAPVPRHPFYVRSGDHYRPQVGSFWMYPSERAIPGDVGRVAKDPAPERLPHLDVNRREVPRRQGGKGKGRAENEDDSEYSEEDDEYGAEASFTAAPDEGYCFPSNVITIDGLDGSISAIMFRALASNVLFAIRVEPLSILRAQGLMWMRFEDAAAGQAALGAMGTVAQGLVVSYRPDEEYSDATTYSRDVWNRPLGATLGETGLDPSFVPPLPYTNNATASPVQVSAPLGVAPAADEDVEMDRAIALSLDEPWKEAANASRTQGTVKRAQGPRASSNSSRTSLAPSPPASTSPSSESSEGAVVETSLSIAPPSSAVLPSTGKPGRVAAPVFPGPLRNMLAGDELASH</sequence>
<feature type="compositionally biased region" description="Basic and acidic residues" evidence="1">
    <location>
        <begin position="379"/>
        <end position="401"/>
    </location>
</feature>
<evidence type="ECO:0000313" key="2">
    <source>
        <dbReference type="EMBL" id="KAF7351694.1"/>
    </source>
</evidence>
<feature type="compositionally biased region" description="Acidic residues" evidence="1">
    <location>
        <begin position="413"/>
        <end position="427"/>
    </location>
</feature>
<reference evidence="2" key="1">
    <citation type="submission" date="2020-05" db="EMBL/GenBank/DDBJ databases">
        <title>Mycena genomes resolve the evolution of fungal bioluminescence.</title>
        <authorList>
            <person name="Tsai I.J."/>
        </authorList>
    </citation>
    <scope>NUCLEOTIDE SEQUENCE</scope>
    <source>
        <strain evidence="2">160909Yilan</strain>
    </source>
</reference>
<dbReference type="Proteomes" id="UP000623467">
    <property type="component" value="Unassembled WGS sequence"/>
</dbReference>
<feature type="region of interest" description="Disordered" evidence="1">
    <location>
        <begin position="164"/>
        <end position="217"/>
    </location>
</feature>
<dbReference type="OrthoDB" id="3065040at2759"/>
<feature type="compositionally biased region" description="Polar residues" evidence="1">
    <location>
        <begin position="192"/>
        <end position="216"/>
    </location>
</feature>
<accession>A0A8H6Y4E0</accession>
<dbReference type="AlphaFoldDB" id="A0A8H6Y4E0"/>
<dbReference type="EMBL" id="JACAZH010000013">
    <property type="protein sequence ID" value="KAF7351694.1"/>
    <property type="molecule type" value="Genomic_DNA"/>
</dbReference>
<feature type="compositionally biased region" description="Basic and acidic residues" evidence="1">
    <location>
        <begin position="172"/>
        <end position="187"/>
    </location>
</feature>
<feature type="region of interest" description="Disordered" evidence="1">
    <location>
        <begin position="377"/>
        <end position="428"/>
    </location>
</feature>
<comment type="caution">
    <text evidence="2">The sequence shown here is derived from an EMBL/GenBank/DDBJ whole genome shotgun (WGS) entry which is preliminary data.</text>
</comment>
<keyword evidence="3" id="KW-1185">Reference proteome</keyword>
<evidence type="ECO:0000256" key="1">
    <source>
        <dbReference type="SAM" id="MobiDB-lite"/>
    </source>
</evidence>
<proteinExistence type="predicted"/>
<feature type="compositionally biased region" description="Low complexity" evidence="1">
    <location>
        <begin position="631"/>
        <end position="646"/>
    </location>
</feature>
<gene>
    <name evidence="2" type="ORF">MSAN_01602400</name>
</gene>
<protein>
    <submittedName>
        <fullName evidence="2">Uncharacterized protein</fullName>
    </submittedName>
</protein>